<dbReference type="Proteomes" id="UP001642464">
    <property type="component" value="Unassembled WGS sequence"/>
</dbReference>
<keyword evidence="3" id="KW-1185">Reference proteome</keyword>
<feature type="compositionally biased region" description="Low complexity" evidence="1">
    <location>
        <begin position="177"/>
        <end position="192"/>
    </location>
</feature>
<gene>
    <name evidence="2" type="ORF">SCF082_LOCUS19439</name>
</gene>
<comment type="caution">
    <text evidence="2">The sequence shown here is derived from an EMBL/GenBank/DDBJ whole genome shotgun (WGS) entry which is preliminary data.</text>
</comment>
<feature type="region of interest" description="Disordered" evidence="1">
    <location>
        <begin position="171"/>
        <end position="282"/>
    </location>
</feature>
<evidence type="ECO:0000313" key="2">
    <source>
        <dbReference type="EMBL" id="CAK9031001.1"/>
    </source>
</evidence>
<organism evidence="2 3">
    <name type="scientific">Durusdinium trenchii</name>
    <dbReference type="NCBI Taxonomy" id="1381693"/>
    <lineage>
        <taxon>Eukaryota</taxon>
        <taxon>Sar</taxon>
        <taxon>Alveolata</taxon>
        <taxon>Dinophyceae</taxon>
        <taxon>Suessiales</taxon>
        <taxon>Symbiodiniaceae</taxon>
        <taxon>Durusdinium</taxon>
    </lineage>
</organism>
<feature type="region of interest" description="Disordered" evidence="1">
    <location>
        <begin position="89"/>
        <end position="114"/>
    </location>
</feature>
<feature type="region of interest" description="Disordered" evidence="1">
    <location>
        <begin position="302"/>
        <end position="372"/>
    </location>
</feature>
<feature type="compositionally biased region" description="Basic and acidic residues" evidence="1">
    <location>
        <begin position="240"/>
        <end position="254"/>
    </location>
</feature>
<name>A0ABP0KVW9_9DINO</name>
<accession>A0ABP0KVW9</accession>
<evidence type="ECO:0000256" key="1">
    <source>
        <dbReference type="SAM" id="MobiDB-lite"/>
    </source>
</evidence>
<feature type="compositionally biased region" description="Low complexity" evidence="1">
    <location>
        <begin position="302"/>
        <end position="314"/>
    </location>
</feature>
<protein>
    <submittedName>
        <fullName evidence="2">Uncharacterized protein</fullName>
    </submittedName>
</protein>
<proteinExistence type="predicted"/>
<dbReference type="EMBL" id="CAXAMM010013324">
    <property type="protein sequence ID" value="CAK9031001.1"/>
    <property type="molecule type" value="Genomic_DNA"/>
</dbReference>
<feature type="compositionally biased region" description="Pro residues" evidence="1">
    <location>
        <begin position="255"/>
        <end position="273"/>
    </location>
</feature>
<feature type="compositionally biased region" description="Pro residues" evidence="1">
    <location>
        <begin position="230"/>
        <end position="239"/>
    </location>
</feature>
<sequence>MELKAASKCEIVNLVGCRLDGGELWVPQQKEIGSCKVMLLSKWDRGLTKFLTGKSLDFKKDKKTLNSTSAGAYLDALCDLRKKASLKAVQDAHANASDDEEPQPSSKRPRRVSNDMAHFQPLVEIMLPGVGDMEPKLVKDLEAWGSWTADEQMRYVAKAFEEFEAAETASRKEAEHVAAPVPAVPAETHPVASSSAAARPNKMKPELRSFPVQRSVPAYRGSHYGGFPEPAEPLHPPPGDWRDPAPHGGDRKPDAPLPPPAGPPPAEAPPAPGARPSAASWLTPMDHWQWNWDAGWDQSGWGSSWWSSQDWQQGYETEVTRPRSPERPPTQGASGKRGHYVKGGFVTEDDGVFRPYGKGRERPRNRAGRQVANERAMRDAISGLAAPSQVQLLTVQGKAYGKGKFQ</sequence>
<evidence type="ECO:0000313" key="3">
    <source>
        <dbReference type="Proteomes" id="UP001642464"/>
    </source>
</evidence>
<reference evidence="2 3" key="1">
    <citation type="submission" date="2024-02" db="EMBL/GenBank/DDBJ databases">
        <authorList>
            <person name="Chen Y."/>
            <person name="Shah S."/>
            <person name="Dougan E. K."/>
            <person name="Thang M."/>
            <person name="Chan C."/>
        </authorList>
    </citation>
    <scope>NUCLEOTIDE SEQUENCE [LARGE SCALE GENOMIC DNA]</scope>
</reference>